<dbReference type="InterPro" id="IPR003439">
    <property type="entry name" value="ABC_transporter-like_ATP-bd"/>
</dbReference>
<gene>
    <name evidence="5" type="primary">macB_5</name>
    <name evidence="5" type="ORF">SK3146_03575</name>
</gene>
<name>A0ABY4RSE5_9BACL</name>
<accession>A0ABY4RSE5</accession>
<protein>
    <submittedName>
        <fullName evidence="5">Macrolide export ATP-binding/permease protein MacB</fullName>
        <ecNumber evidence="5">3.6.3.-</ecNumber>
    </submittedName>
</protein>
<evidence type="ECO:0000256" key="1">
    <source>
        <dbReference type="ARBA" id="ARBA00022448"/>
    </source>
</evidence>
<dbReference type="InterPro" id="IPR027417">
    <property type="entry name" value="P-loop_NTPase"/>
</dbReference>
<dbReference type="PANTHER" id="PTHR24220">
    <property type="entry name" value="IMPORT ATP-BINDING PROTEIN"/>
    <property type="match status" value="1"/>
</dbReference>
<dbReference type="Proteomes" id="UP001057134">
    <property type="component" value="Chromosome"/>
</dbReference>
<reference evidence="5" key="1">
    <citation type="submission" date="2018-02" db="EMBL/GenBank/DDBJ databases">
        <authorList>
            <person name="Kim S.-K."/>
            <person name="Jung H.-I."/>
            <person name="Lee S.-W."/>
        </authorList>
    </citation>
    <scope>NUCLEOTIDE SEQUENCE</scope>
    <source>
        <strain evidence="5">SK3146</strain>
    </source>
</reference>
<dbReference type="PANTHER" id="PTHR24220:SF86">
    <property type="entry name" value="ABC TRANSPORTER ABCH.1"/>
    <property type="match status" value="1"/>
</dbReference>
<dbReference type="InterPro" id="IPR017871">
    <property type="entry name" value="ABC_transporter-like_CS"/>
</dbReference>
<dbReference type="RefSeq" id="WP_249860104.1">
    <property type="nucleotide sequence ID" value="NZ_CP027059.1"/>
</dbReference>
<dbReference type="InterPro" id="IPR003593">
    <property type="entry name" value="AAA+_ATPase"/>
</dbReference>
<dbReference type="SUPFAM" id="SSF52540">
    <property type="entry name" value="P-loop containing nucleoside triphosphate hydrolases"/>
    <property type="match status" value="1"/>
</dbReference>
<keyword evidence="6" id="KW-1185">Reference proteome</keyword>
<dbReference type="Pfam" id="PF00005">
    <property type="entry name" value="ABC_tran"/>
    <property type="match status" value="1"/>
</dbReference>
<keyword evidence="5" id="KW-0378">Hydrolase</keyword>
<reference evidence="5" key="2">
    <citation type="journal article" date="2021" name="J Anim Sci Technol">
        <title>Complete genome sequence of Paenibacillus konkukensis sp. nov. SK3146 as a potential probiotic strain.</title>
        <authorList>
            <person name="Jung H.I."/>
            <person name="Park S."/>
            <person name="Niu K.M."/>
            <person name="Lee S.W."/>
            <person name="Kothari D."/>
            <person name="Yi K.J."/>
            <person name="Kim S.K."/>
        </authorList>
    </citation>
    <scope>NUCLEOTIDE SEQUENCE</scope>
    <source>
        <strain evidence="5">SK3146</strain>
    </source>
</reference>
<dbReference type="PROSITE" id="PS00211">
    <property type="entry name" value="ABC_TRANSPORTER_1"/>
    <property type="match status" value="1"/>
</dbReference>
<dbReference type="EC" id="3.6.3.-" evidence="5"/>
<evidence type="ECO:0000256" key="2">
    <source>
        <dbReference type="ARBA" id="ARBA00022741"/>
    </source>
</evidence>
<dbReference type="InterPro" id="IPR015854">
    <property type="entry name" value="ABC_transpr_LolD-like"/>
</dbReference>
<evidence type="ECO:0000313" key="6">
    <source>
        <dbReference type="Proteomes" id="UP001057134"/>
    </source>
</evidence>
<keyword evidence="2" id="KW-0547">Nucleotide-binding</keyword>
<keyword evidence="1" id="KW-0813">Transport</keyword>
<dbReference type="EMBL" id="CP027059">
    <property type="protein sequence ID" value="UQZ84329.1"/>
    <property type="molecule type" value="Genomic_DNA"/>
</dbReference>
<evidence type="ECO:0000259" key="4">
    <source>
        <dbReference type="PROSITE" id="PS50893"/>
    </source>
</evidence>
<dbReference type="GO" id="GO:0005524">
    <property type="term" value="F:ATP binding"/>
    <property type="evidence" value="ECO:0007669"/>
    <property type="project" value="UniProtKB-KW"/>
</dbReference>
<dbReference type="PROSITE" id="PS50893">
    <property type="entry name" value="ABC_TRANSPORTER_2"/>
    <property type="match status" value="1"/>
</dbReference>
<evidence type="ECO:0000313" key="5">
    <source>
        <dbReference type="EMBL" id="UQZ84329.1"/>
    </source>
</evidence>
<dbReference type="CDD" id="cd03255">
    <property type="entry name" value="ABC_MJ0796_LolCDE_FtsE"/>
    <property type="match status" value="1"/>
</dbReference>
<dbReference type="Gene3D" id="3.40.50.300">
    <property type="entry name" value="P-loop containing nucleotide triphosphate hydrolases"/>
    <property type="match status" value="1"/>
</dbReference>
<sequence length="229" mass="25358">MIQLNNITKQLTEAGVKVPILQTINLTVEKGEYISIMGPSGSGKSTLMNILGSLDTPTSGEYLFEGVNVGRLRGGKLADFRNRRLGFVFQSYMLIPRLSVRDNVELPLLYTTKSRKEREERIRRALEQVGMSHKAKERTMNLSGGQKQKVAIARAIINDPDLLLADEPSGNLDVHSKEDILQIFQSLHDSGKTIVLVTHDPDVAQRAGRVLVLRNGEWAAERVEVGAGQ</sequence>
<evidence type="ECO:0000256" key="3">
    <source>
        <dbReference type="ARBA" id="ARBA00022840"/>
    </source>
</evidence>
<organism evidence="5 6">
    <name type="scientific">Paenibacillus konkukensis</name>
    <dbReference type="NCBI Taxonomy" id="2020716"/>
    <lineage>
        <taxon>Bacteria</taxon>
        <taxon>Bacillati</taxon>
        <taxon>Bacillota</taxon>
        <taxon>Bacilli</taxon>
        <taxon>Bacillales</taxon>
        <taxon>Paenibacillaceae</taxon>
        <taxon>Paenibacillus</taxon>
    </lineage>
</organism>
<dbReference type="InterPro" id="IPR017911">
    <property type="entry name" value="MacB-like_ATP-bd"/>
</dbReference>
<keyword evidence="3 5" id="KW-0067">ATP-binding</keyword>
<feature type="domain" description="ABC transporter" evidence="4">
    <location>
        <begin position="2"/>
        <end position="225"/>
    </location>
</feature>
<proteinExistence type="predicted"/>
<dbReference type="GO" id="GO:0016787">
    <property type="term" value="F:hydrolase activity"/>
    <property type="evidence" value="ECO:0007669"/>
    <property type="project" value="UniProtKB-KW"/>
</dbReference>
<dbReference type="SMART" id="SM00382">
    <property type="entry name" value="AAA"/>
    <property type="match status" value="1"/>
</dbReference>